<feature type="compositionally biased region" description="Low complexity" evidence="4">
    <location>
        <begin position="33"/>
        <end position="52"/>
    </location>
</feature>
<name>A0A921MLX9_9FIRM</name>
<reference evidence="7" key="1">
    <citation type="journal article" date="2021" name="PeerJ">
        <title>Extensive microbial diversity within the chicken gut microbiome revealed by metagenomics and culture.</title>
        <authorList>
            <person name="Gilroy R."/>
            <person name="Ravi A."/>
            <person name="Getino M."/>
            <person name="Pursley I."/>
            <person name="Horton D.L."/>
            <person name="Alikhan N.F."/>
            <person name="Baker D."/>
            <person name="Gharbi K."/>
            <person name="Hall N."/>
            <person name="Watson M."/>
            <person name="Adriaenssens E.M."/>
            <person name="Foster-Nyarko E."/>
            <person name="Jarju S."/>
            <person name="Secka A."/>
            <person name="Antonio M."/>
            <person name="Oren A."/>
            <person name="Chaudhuri R.R."/>
            <person name="La Ragione R."/>
            <person name="Hildebrand F."/>
            <person name="Pallen M.J."/>
        </authorList>
    </citation>
    <scope>NUCLEOTIDE SEQUENCE</scope>
    <source>
        <strain evidence="7">CHK179-5677</strain>
    </source>
</reference>
<feature type="region of interest" description="Disordered" evidence="4">
    <location>
        <begin position="24"/>
        <end position="73"/>
    </location>
</feature>
<dbReference type="EMBL" id="DYUC01000061">
    <property type="protein sequence ID" value="HJG86652.1"/>
    <property type="molecule type" value="Genomic_DNA"/>
</dbReference>
<keyword evidence="5" id="KW-0732">Signal</keyword>
<comment type="similarity">
    <text evidence="1">Belongs to the glycosyl hydrolase 3 family.</text>
</comment>
<dbReference type="RefSeq" id="WP_295369665.1">
    <property type="nucleotide sequence ID" value="NZ_DYUC01000061.1"/>
</dbReference>
<evidence type="ECO:0000256" key="3">
    <source>
        <dbReference type="ARBA" id="ARBA00023295"/>
    </source>
</evidence>
<dbReference type="InterPro" id="IPR001764">
    <property type="entry name" value="Glyco_hydro_3_N"/>
</dbReference>
<dbReference type="EC" id="3.2.1.52" evidence="7"/>
<dbReference type="PROSITE" id="PS00775">
    <property type="entry name" value="GLYCOSYL_HYDROL_F3"/>
    <property type="match status" value="1"/>
</dbReference>
<feature type="chain" id="PRO_5038365259" evidence="5">
    <location>
        <begin position="19"/>
        <end position="435"/>
    </location>
</feature>
<dbReference type="GO" id="GO:0009254">
    <property type="term" value="P:peptidoglycan turnover"/>
    <property type="evidence" value="ECO:0007669"/>
    <property type="project" value="TreeGrafter"/>
</dbReference>
<dbReference type="InterPro" id="IPR019800">
    <property type="entry name" value="Glyco_hydro_3_AS"/>
</dbReference>
<evidence type="ECO:0000313" key="7">
    <source>
        <dbReference type="EMBL" id="HJG86652.1"/>
    </source>
</evidence>
<proteinExistence type="inferred from homology"/>
<dbReference type="PROSITE" id="PS51257">
    <property type="entry name" value="PROKAR_LIPOPROTEIN"/>
    <property type="match status" value="1"/>
</dbReference>
<accession>A0A921MLX9</accession>
<evidence type="ECO:0000256" key="2">
    <source>
        <dbReference type="ARBA" id="ARBA00022801"/>
    </source>
</evidence>
<dbReference type="Proteomes" id="UP000760668">
    <property type="component" value="Unassembled WGS sequence"/>
</dbReference>
<dbReference type="SUPFAM" id="SSF51445">
    <property type="entry name" value="(Trans)glycosidases"/>
    <property type="match status" value="1"/>
</dbReference>
<evidence type="ECO:0000313" key="8">
    <source>
        <dbReference type="Proteomes" id="UP000760668"/>
    </source>
</evidence>
<evidence type="ECO:0000259" key="6">
    <source>
        <dbReference type="Pfam" id="PF00933"/>
    </source>
</evidence>
<reference evidence="7" key="2">
    <citation type="submission" date="2021-09" db="EMBL/GenBank/DDBJ databases">
        <authorList>
            <person name="Gilroy R."/>
        </authorList>
    </citation>
    <scope>NUCLEOTIDE SEQUENCE</scope>
    <source>
        <strain evidence="7">CHK179-5677</strain>
    </source>
</reference>
<dbReference type="AlphaFoldDB" id="A0A921MLX9"/>
<dbReference type="PANTHER" id="PTHR30480:SF16">
    <property type="entry name" value="GLYCOSIDE HYDROLASE FAMILY 3 DOMAIN PROTEIN"/>
    <property type="match status" value="1"/>
</dbReference>
<sequence length="435" mass="45389">MKKTLTILLMIAMLFAMGGCTGDPAQPPAPAGEPTASGPESAAPSASAPETTVPVASFPAGSEPPASTSAPDPVAEQMAAMTLEEKVGQLFIAGFYGTEDGDYVDSLIRDYKVGGLIFFGRNVGTAEELTALVNDLRAENGDYVPLFFSVDQEGGTVERMPDEVSPLEDAYTYGQSGSGELGYALGQVLARECAAFGFNLDFAPSLDIWSNPENTVIGTRAFGTTAEAVEAVGPWAAYGMMDGGVIPVVKHFPGHGDTAVDSHVGLPTVSKTVDELLASELIPFQSAIEGREGEGAPAVMVAHILMTAIDPDRPASLSPAVVTGLLRDQLGFDGVVFTDDLTMGAITENYGLDEAAVLALEAGCDVVLVCHNEGDLALARQAVLDAAASGRLTEERIDQSVYRILALKQAYGLTNDPIEMPDVQALNEEIAALNA</sequence>
<keyword evidence="2 7" id="KW-0378">Hydrolase</keyword>
<protein>
    <submittedName>
        <fullName evidence="7">Beta-N-acetylhexosaminidase</fullName>
        <ecNumber evidence="7">3.2.1.52</ecNumber>
    </submittedName>
</protein>
<gene>
    <name evidence="7" type="primary">nagZ</name>
    <name evidence="7" type="ORF">K8V01_06495</name>
</gene>
<dbReference type="Pfam" id="PF00933">
    <property type="entry name" value="Glyco_hydro_3"/>
    <property type="match status" value="1"/>
</dbReference>
<dbReference type="InterPro" id="IPR050226">
    <property type="entry name" value="NagZ_Beta-hexosaminidase"/>
</dbReference>
<evidence type="ECO:0000256" key="1">
    <source>
        <dbReference type="ARBA" id="ARBA00005336"/>
    </source>
</evidence>
<dbReference type="InterPro" id="IPR036962">
    <property type="entry name" value="Glyco_hydro_3_N_sf"/>
</dbReference>
<dbReference type="PANTHER" id="PTHR30480">
    <property type="entry name" value="BETA-HEXOSAMINIDASE-RELATED"/>
    <property type="match status" value="1"/>
</dbReference>
<feature type="domain" description="Glycoside hydrolase family 3 N-terminal" evidence="6">
    <location>
        <begin position="82"/>
        <end position="406"/>
    </location>
</feature>
<dbReference type="Gene3D" id="3.20.20.300">
    <property type="entry name" value="Glycoside hydrolase, family 3, N-terminal domain"/>
    <property type="match status" value="1"/>
</dbReference>
<dbReference type="GO" id="GO:0005975">
    <property type="term" value="P:carbohydrate metabolic process"/>
    <property type="evidence" value="ECO:0007669"/>
    <property type="project" value="InterPro"/>
</dbReference>
<comment type="caution">
    <text evidence="7">The sequence shown here is derived from an EMBL/GenBank/DDBJ whole genome shotgun (WGS) entry which is preliminary data.</text>
</comment>
<dbReference type="GO" id="GO:0004563">
    <property type="term" value="F:beta-N-acetylhexosaminidase activity"/>
    <property type="evidence" value="ECO:0007669"/>
    <property type="project" value="UniProtKB-EC"/>
</dbReference>
<organism evidence="7 8">
    <name type="scientific">Pseudoflavonifractor capillosus</name>
    <dbReference type="NCBI Taxonomy" id="106588"/>
    <lineage>
        <taxon>Bacteria</taxon>
        <taxon>Bacillati</taxon>
        <taxon>Bacillota</taxon>
        <taxon>Clostridia</taxon>
        <taxon>Eubacteriales</taxon>
        <taxon>Oscillospiraceae</taxon>
        <taxon>Pseudoflavonifractor</taxon>
    </lineage>
</organism>
<dbReference type="InterPro" id="IPR017853">
    <property type="entry name" value="GH"/>
</dbReference>
<dbReference type="NCBIfam" id="NF003740">
    <property type="entry name" value="PRK05337.1"/>
    <property type="match status" value="1"/>
</dbReference>
<keyword evidence="3 7" id="KW-0326">Glycosidase</keyword>
<evidence type="ECO:0000256" key="5">
    <source>
        <dbReference type="SAM" id="SignalP"/>
    </source>
</evidence>
<evidence type="ECO:0000256" key="4">
    <source>
        <dbReference type="SAM" id="MobiDB-lite"/>
    </source>
</evidence>
<feature type="signal peptide" evidence="5">
    <location>
        <begin position="1"/>
        <end position="18"/>
    </location>
</feature>